<organism evidence="2 3">
    <name type="scientific">Fonsecaea monophora</name>
    <dbReference type="NCBI Taxonomy" id="254056"/>
    <lineage>
        <taxon>Eukaryota</taxon>
        <taxon>Fungi</taxon>
        <taxon>Dikarya</taxon>
        <taxon>Ascomycota</taxon>
        <taxon>Pezizomycotina</taxon>
        <taxon>Eurotiomycetes</taxon>
        <taxon>Chaetothyriomycetidae</taxon>
        <taxon>Chaetothyriales</taxon>
        <taxon>Herpotrichiellaceae</taxon>
        <taxon>Fonsecaea</taxon>
    </lineage>
</organism>
<reference evidence="2 3" key="1">
    <citation type="submission" date="2016-03" db="EMBL/GenBank/DDBJ databases">
        <title>Draft genome sequence of the Fonsecaea monophora CBS 269.37.</title>
        <authorList>
            <person name="Bombassaro A."/>
            <person name="Vinicius W.A."/>
            <person name="De Hoog S."/>
            <person name="Sun J."/>
            <person name="Souza E.M."/>
            <person name="Raittz R.T."/>
            <person name="Costa F."/>
            <person name="Leao A.C."/>
            <person name="Tadra-Sfeir M.Z."/>
            <person name="Baura V."/>
            <person name="Balsanelli E."/>
            <person name="Pedrosa F.O."/>
            <person name="Moreno L.F."/>
            <person name="Steffens M.B."/>
            <person name="Xi L."/>
            <person name="Bocca A.L."/>
            <person name="Felipe M.S."/>
            <person name="Teixeira M."/>
            <person name="Telles Filho F.Q."/>
            <person name="Azevedo C.M."/>
            <person name="Gomes R."/>
            <person name="Vicente V.A."/>
        </authorList>
    </citation>
    <scope>NUCLEOTIDE SEQUENCE [LARGE SCALE GENOMIC DNA]</scope>
    <source>
        <strain evidence="2 3">CBS 269.37</strain>
    </source>
</reference>
<accession>A0A177F169</accession>
<feature type="compositionally biased region" description="Low complexity" evidence="1">
    <location>
        <begin position="44"/>
        <end position="54"/>
    </location>
</feature>
<comment type="caution">
    <text evidence="2">The sequence shown here is derived from an EMBL/GenBank/DDBJ whole genome shotgun (WGS) entry which is preliminary data.</text>
</comment>
<feature type="compositionally biased region" description="Basic and acidic residues" evidence="1">
    <location>
        <begin position="60"/>
        <end position="69"/>
    </location>
</feature>
<dbReference type="Proteomes" id="UP000077002">
    <property type="component" value="Unassembled WGS sequence"/>
</dbReference>
<sequence length="201" mass="21789">MAGPDYGFHYRLTAVDEQAKGVRLDLRGGLQIFQDVSAAIAAPTTPITDRPATPVAAGGRAEDPRDNRPLRRPLPNDAPPAPSPSKRAKTAKAKGSYYYRYLRRLRAVGDAAGREIDKGKRGSRLGYVPAANLAYARGEDGAPAVTAIQREADAIDAELRLVETDVAPHLIDAVRAAVDSYREVVRTARFPHPIRVLTILE</sequence>
<dbReference type="OrthoDB" id="4166780at2759"/>
<dbReference type="EMBL" id="LVKK01000062">
    <property type="protein sequence ID" value="OAG38064.1"/>
    <property type="molecule type" value="Genomic_DNA"/>
</dbReference>
<feature type="region of interest" description="Disordered" evidence="1">
    <location>
        <begin position="44"/>
        <end position="92"/>
    </location>
</feature>
<evidence type="ECO:0000313" key="3">
    <source>
        <dbReference type="Proteomes" id="UP000077002"/>
    </source>
</evidence>
<evidence type="ECO:0000313" key="2">
    <source>
        <dbReference type="EMBL" id="OAG38064.1"/>
    </source>
</evidence>
<gene>
    <name evidence="2" type="ORF">AYO21_07786</name>
</gene>
<keyword evidence="3" id="KW-1185">Reference proteome</keyword>
<evidence type="ECO:0000256" key="1">
    <source>
        <dbReference type="SAM" id="MobiDB-lite"/>
    </source>
</evidence>
<proteinExistence type="predicted"/>
<dbReference type="GeneID" id="34602939"/>
<protein>
    <submittedName>
        <fullName evidence="2">Uncharacterized protein</fullName>
    </submittedName>
</protein>
<dbReference type="AlphaFoldDB" id="A0A177F169"/>
<name>A0A177F169_9EURO</name>
<dbReference type="RefSeq" id="XP_022510016.1">
    <property type="nucleotide sequence ID" value="XM_022657739.1"/>
</dbReference>